<dbReference type="PROSITE" id="PS50004">
    <property type="entry name" value="C2"/>
    <property type="match status" value="1"/>
</dbReference>
<dbReference type="OrthoDB" id="269822at2759"/>
<dbReference type="Gene3D" id="3.20.20.190">
    <property type="entry name" value="Phosphatidylinositol (PI) phosphodiesterase"/>
    <property type="match status" value="1"/>
</dbReference>
<evidence type="ECO:0000259" key="11">
    <source>
        <dbReference type="PROSITE" id="PS50222"/>
    </source>
</evidence>
<dbReference type="InterPro" id="IPR037755">
    <property type="entry name" value="Plc1_PH"/>
</dbReference>
<dbReference type="SMART" id="SM00239">
    <property type="entry name" value="C2"/>
    <property type="match status" value="1"/>
</dbReference>
<dbReference type="GO" id="GO:0016042">
    <property type="term" value="P:lipid catabolic process"/>
    <property type="evidence" value="ECO:0007669"/>
    <property type="project" value="UniProtKB-KW"/>
</dbReference>
<dbReference type="InterPro" id="IPR001192">
    <property type="entry name" value="PI-PLC_fam"/>
</dbReference>
<dbReference type="CDD" id="cd13360">
    <property type="entry name" value="PH_PLC_fungal"/>
    <property type="match status" value="1"/>
</dbReference>
<dbReference type="InterPro" id="IPR000008">
    <property type="entry name" value="C2_dom"/>
</dbReference>
<feature type="domain" description="PI-PLC Y-box" evidence="10">
    <location>
        <begin position="576"/>
        <end position="691"/>
    </location>
</feature>
<dbReference type="SUPFAM" id="SSF50729">
    <property type="entry name" value="PH domain-like"/>
    <property type="match status" value="1"/>
</dbReference>
<dbReference type="AlphaFoldDB" id="A0A9P5XY38"/>
<dbReference type="Pfam" id="PF00387">
    <property type="entry name" value="PI-PLC-Y"/>
    <property type="match status" value="1"/>
</dbReference>
<evidence type="ECO:0000259" key="9">
    <source>
        <dbReference type="PROSITE" id="PS50004"/>
    </source>
</evidence>
<comment type="function">
    <text evidence="6">The production of the second messenger molecules diacylglycerol (DAG) and inositol 1,4,5-trisphosphate (IP3) is mediated by activated phosphatidylinositol-specific phospholipase C enzymes.</text>
</comment>
<dbReference type="CDD" id="cd00275">
    <property type="entry name" value="C2_PLC_like"/>
    <property type="match status" value="1"/>
</dbReference>
<proteinExistence type="predicted"/>
<evidence type="ECO:0000313" key="13">
    <source>
        <dbReference type="Proteomes" id="UP000807353"/>
    </source>
</evidence>
<dbReference type="Gene3D" id="2.30.29.30">
    <property type="entry name" value="Pleckstrin-homology domain (PH domain)/Phosphotyrosine-binding domain (PTB)"/>
    <property type="match status" value="1"/>
</dbReference>
<dbReference type="PANTHER" id="PTHR10336:SF36">
    <property type="entry name" value="1-PHOSPHATIDYLINOSITOL 4,5-BISPHOSPHATE PHOSPHODIESTERASE BETA-4"/>
    <property type="match status" value="1"/>
</dbReference>
<dbReference type="SUPFAM" id="SSF49562">
    <property type="entry name" value="C2 domain (Calcium/lipid-binding domain, CaLB)"/>
    <property type="match status" value="1"/>
</dbReference>
<protein>
    <recommendedName>
        <fullName evidence="7">Phosphoinositide phospholipase C</fullName>
        <ecNumber evidence="7">3.1.4.11</ecNumber>
    </recommendedName>
</protein>
<dbReference type="SUPFAM" id="SSF51695">
    <property type="entry name" value="PLC-like phosphodiesterases"/>
    <property type="match status" value="1"/>
</dbReference>
<evidence type="ECO:0000256" key="1">
    <source>
        <dbReference type="ARBA" id="ARBA00001195"/>
    </source>
</evidence>
<reference evidence="12" key="1">
    <citation type="submission" date="2020-11" db="EMBL/GenBank/DDBJ databases">
        <authorList>
            <consortium name="DOE Joint Genome Institute"/>
            <person name="Ahrendt S."/>
            <person name="Riley R."/>
            <person name="Andreopoulos W."/>
            <person name="Labutti K."/>
            <person name="Pangilinan J."/>
            <person name="Ruiz-Duenas F.J."/>
            <person name="Barrasa J.M."/>
            <person name="Sanchez-Garcia M."/>
            <person name="Camarero S."/>
            <person name="Miyauchi S."/>
            <person name="Serrano A."/>
            <person name="Linde D."/>
            <person name="Babiker R."/>
            <person name="Drula E."/>
            <person name="Ayuso-Fernandez I."/>
            <person name="Pacheco R."/>
            <person name="Padilla G."/>
            <person name="Ferreira P."/>
            <person name="Barriuso J."/>
            <person name="Kellner H."/>
            <person name="Castanera R."/>
            <person name="Alfaro M."/>
            <person name="Ramirez L."/>
            <person name="Pisabarro A.G."/>
            <person name="Kuo A."/>
            <person name="Tritt A."/>
            <person name="Lipzen A."/>
            <person name="He G."/>
            <person name="Yan M."/>
            <person name="Ng V."/>
            <person name="Cullen D."/>
            <person name="Martin F."/>
            <person name="Rosso M.-N."/>
            <person name="Henrissat B."/>
            <person name="Hibbett D."/>
            <person name="Martinez A.T."/>
            <person name="Grigoriev I.V."/>
        </authorList>
    </citation>
    <scope>NUCLEOTIDE SEQUENCE</scope>
    <source>
        <strain evidence="12">CBS 247.69</strain>
    </source>
</reference>
<evidence type="ECO:0000256" key="2">
    <source>
        <dbReference type="ARBA" id="ARBA00022801"/>
    </source>
</evidence>
<feature type="region of interest" description="Disordered" evidence="8">
    <location>
        <begin position="517"/>
        <end position="569"/>
    </location>
</feature>
<keyword evidence="2 7" id="KW-0378">Hydrolase</keyword>
<evidence type="ECO:0000256" key="3">
    <source>
        <dbReference type="ARBA" id="ARBA00022963"/>
    </source>
</evidence>
<dbReference type="SMART" id="SM00054">
    <property type="entry name" value="EFh"/>
    <property type="match status" value="2"/>
</dbReference>
<sequence>MSADLGEIVLGKSNDELPRSGASTPLYPHNTDFSVPDALLSGTIMTKVSEKKQKQVIFHLDPDEGRILYKSRKTGMIPIETIKEIRAGTNAHYYREQFKFPEEAEARWITVIYILEGAYKTLHMLAPTRDVFLMWDQALHKLFAIRQGLMTGLGNLDMRQAVWERQYWKGADKEGDQRLVFDEVETMCKRLNVNLSRDELRRIFTLADPNKQGYLDFPAFQHFVKVLKRRPEIERLYDNLRASNTGQFDFTIFEKFMYETQKSKLSQTDLQAIFDKYSSRYSPLPPASVVSAQTPLQASSPSTTLSTTAAAVSGTAAIASSTQTLSVEGFISFLLSPDNAPFSEKQDVIWQDMSLPISEYYISSSHNTYLVGHQLVGVSTIEGYIRALLHSCRSVELDIYDGDSEPVIFHGKTLTSKVPLRDICQAIAKYAFMTSPYALLISAEVHCGIEQQDKMVEIMTSIFGEALISAPVEGRPKIEVLPSPEDLKGKFLLKAKNLYVVAQLEALRLQKAVANKPTLEADPSSSSSSSDSEKDADGKRGGVRGGMDQLKEKWRKARGKDPARPSKPKVRMSFKLASLLVYTVGVKCHGIDSSIEYAPEHIFSLSENTANKLVKASMTDLVKHNQNHMVRIYPKGTRVNSTNYAPHRYWAAGAQVVAINWQTFDLGYMINQAMFQRNGRSGYILKPPALREGAKDLLSKHTKHFLDVSIISAQQLPRLKDSSGQEIVEKSVVDPFVQVSLHIPDWTHSPFLPESATTAGAKYSAPTDATLTAATSARTVSFNTCVVKNNGFNPVWQEELCLPFDCIGDMKELIFVEFAIRQEGKDDNDDAPIAIYCTPLSCLESGFRHLPLHDSQLTQHLFSTLFVKVSIRDVD</sequence>
<dbReference type="Gene3D" id="1.10.238.10">
    <property type="entry name" value="EF-hand"/>
    <property type="match status" value="2"/>
</dbReference>
<dbReference type="CDD" id="cd08558">
    <property type="entry name" value="PI-PLCc_eukaryota"/>
    <property type="match status" value="1"/>
</dbReference>
<dbReference type="Pfam" id="PF00388">
    <property type="entry name" value="PI-PLC-X"/>
    <property type="match status" value="1"/>
</dbReference>
<keyword evidence="13" id="KW-1185">Reference proteome</keyword>
<feature type="compositionally biased region" description="Basic and acidic residues" evidence="8">
    <location>
        <begin position="531"/>
        <end position="540"/>
    </location>
</feature>
<dbReference type="PROSITE" id="PS50007">
    <property type="entry name" value="PIPLC_X_DOMAIN"/>
    <property type="match status" value="1"/>
</dbReference>
<evidence type="ECO:0000256" key="7">
    <source>
        <dbReference type="RuleBase" id="RU361133"/>
    </source>
</evidence>
<dbReference type="Gene3D" id="2.60.40.150">
    <property type="entry name" value="C2 domain"/>
    <property type="match status" value="1"/>
</dbReference>
<feature type="domain" description="C2" evidence="9">
    <location>
        <begin position="686"/>
        <end position="854"/>
    </location>
</feature>
<dbReference type="GO" id="GO:0051209">
    <property type="term" value="P:release of sequestered calcium ion into cytosol"/>
    <property type="evidence" value="ECO:0007669"/>
    <property type="project" value="TreeGrafter"/>
</dbReference>
<comment type="caution">
    <text evidence="12">The sequence shown here is derived from an EMBL/GenBank/DDBJ whole genome shotgun (WGS) entry which is preliminary data.</text>
</comment>
<dbReference type="InterPro" id="IPR002048">
    <property type="entry name" value="EF_hand_dom"/>
</dbReference>
<dbReference type="PRINTS" id="PR00390">
    <property type="entry name" value="PHPHLIPASEC"/>
</dbReference>
<dbReference type="PROSITE" id="PS50008">
    <property type="entry name" value="PIPLC_Y_DOMAIN"/>
    <property type="match status" value="1"/>
</dbReference>
<evidence type="ECO:0000256" key="4">
    <source>
        <dbReference type="ARBA" id="ARBA00023098"/>
    </source>
</evidence>
<keyword evidence="3 7" id="KW-0442">Lipid degradation</keyword>
<dbReference type="SMART" id="SM00148">
    <property type="entry name" value="PLCXc"/>
    <property type="match status" value="1"/>
</dbReference>
<evidence type="ECO:0000256" key="5">
    <source>
        <dbReference type="ARBA" id="ARBA00023224"/>
    </source>
</evidence>
<dbReference type="InterPro" id="IPR035892">
    <property type="entry name" value="C2_domain_sf"/>
</dbReference>
<comment type="catalytic activity">
    <reaction evidence="1 7">
        <text>a 1,2-diacyl-sn-glycero-3-phospho-(1D-myo-inositol-4,5-bisphosphate) + H2O = 1D-myo-inositol 1,4,5-trisphosphate + a 1,2-diacyl-sn-glycerol + H(+)</text>
        <dbReference type="Rhea" id="RHEA:33179"/>
        <dbReference type="ChEBI" id="CHEBI:15377"/>
        <dbReference type="ChEBI" id="CHEBI:15378"/>
        <dbReference type="ChEBI" id="CHEBI:17815"/>
        <dbReference type="ChEBI" id="CHEBI:58456"/>
        <dbReference type="ChEBI" id="CHEBI:203600"/>
        <dbReference type="EC" id="3.1.4.11"/>
    </reaction>
</comment>
<dbReference type="InterPro" id="IPR001711">
    <property type="entry name" value="PLipase_C_Pinositol-sp_Y"/>
</dbReference>
<dbReference type="InterPro" id="IPR011993">
    <property type="entry name" value="PH-like_dom_sf"/>
</dbReference>
<dbReference type="CDD" id="cd16207">
    <property type="entry name" value="EFh_ScPlc1p_like"/>
    <property type="match status" value="1"/>
</dbReference>
<name>A0A9P5XY38_9AGAR</name>
<dbReference type="PROSITE" id="PS50222">
    <property type="entry name" value="EF_HAND_2"/>
    <property type="match status" value="1"/>
</dbReference>
<dbReference type="SUPFAM" id="SSF47473">
    <property type="entry name" value="EF-hand"/>
    <property type="match status" value="1"/>
</dbReference>
<feature type="domain" description="EF-hand" evidence="11">
    <location>
        <begin position="195"/>
        <end position="230"/>
    </location>
</feature>
<dbReference type="PANTHER" id="PTHR10336">
    <property type="entry name" value="PHOSPHOINOSITIDE-SPECIFIC PHOSPHOLIPASE C FAMILY PROTEIN"/>
    <property type="match status" value="1"/>
</dbReference>
<evidence type="ECO:0000313" key="12">
    <source>
        <dbReference type="EMBL" id="KAF9458895.1"/>
    </source>
</evidence>
<dbReference type="FunFam" id="3.20.20.190:FF:000039">
    <property type="entry name" value="Phosphoinositide phospholipase C"/>
    <property type="match status" value="1"/>
</dbReference>
<dbReference type="GO" id="GO:0005509">
    <property type="term" value="F:calcium ion binding"/>
    <property type="evidence" value="ECO:0007669"/>
    <property type="project" value="InterPro"/>
</dbReference>
<evidence type="ECO:0000259" key="10">
    <source>
        <dbReference type="PROSITE" id="PS50008"/>
    </source>
</evidence>
<dbReference type="Proteomes" id="UP000807353">
    <property type="component" value="Unassembled WGS sequence"/>
</dbReference>
<dbReference type="GO" id="GO:0004435">
    <property type="term" value="F:phosphatidylinositol-4,5-bisphosphate phospholipase C activity"/>
    <property type="evidence" value="ECO:0007669"/>
    <property type="project" value="UniProtKB-EC"/>
</dbReference>
<keyword evidence="4 7" id="KW-0443">Lipid metabolism</keyword>
<dbReference type="InterPro" id="IPR011992">
    <property type="entry name" value="EF-hand-dom_pair"/>
</dbReference>
<organism evidence="12 13">
    <name type="scientific">Collybia nuda</name>
    <dbReference type="NCBI Taxonomy" id="64659"/>
    <lineage>
        <taxon>Eukaryota</taxon>
        <taxon>Fungi</taxon>
        <taxon>Dikarya</taxon>
        <taxon>Basidiomycota</taxon>
        <taxon>Agaricomycotina</taxon>
        <taxon>Agaricomycetes</taxon>
        <taxon>Agaricomycetidae</taxon>
        <taxon>Agaricales</taxon>
        <taxon>Tricholomatineae</taxon>
        <taxon>Clitocybaceae</taxon>
        <taxon>Collybia</taxon>
    </lineage>
</organism>
<dbReference type="InterPro" id="IPR017946">
    <property type="entry name" value="PLC-like_Pdiesterase_TIM-brl"/>
</dbReference>
<keyword evidence="5" id="KW-0807">Transducer</keyword>
<dbReference type="EMBL" id="MU150328">
    <property type="protein sequence ID" value="KAF9458895.1"/>
    <property type="molecule type" value="Genomic_DNA"/>
</dbReference>
<accession>A0A9P5XY38</accession>
<gene>
    <name evidence="12" type="ORF">BDZ94DRAFT_1325197</name>
</gene>
<evidence type="ECO:0000256" key="6">
    <source>
        <dbReference type="ARBA" id="ARBA00059664"/>
    </source>
</evidence>
<dbReference type="GO" id="GO:0048015">
    <property type="term" value="P:phosphatidylinositol-mediated signaling"/>
    <property type="evidence" value="ECO:0007669"/>
    <property type="project" value="TreeGrafter"/>
</dbReference>
<dbReference type="SMART" id="SM00149">
    <property type="entry name" value="PLCYc"/>
    <property type="match status" value="1"/>
</dbReference>
<dbReference type="EC" id="3.1.4.11" evidence="7"/>
<evidence type="ECO:0000256" key="8">
    <source>
        <dbReference type="SAM" id="MobiDB-lite"/>
    </source>
</evidence>
<dbReference type="Pfam" id="PF00168">
    <property type="entry name" value="C2"/>
    <property type="match status" value="2"/>
</dbReference>
<dbReference type="InterPro" id="IPR000909">
    <property type="entry name" value="PLipase_C_PInositol-sp_X_dom"/>
</dbReference>